<name>A0ABR6BB14_9PSEU</name>
<evidence type="ECO:0000313" key="2">
    <source>
        <dbReference type="EMBL" id="MBA8924027.1"/>
    </source>
</evidence>
<keyword evidence="1" id="KW-0472">Membrane</keyword>
<keyword evidence="3" id="KW-1185">Reference proteome</keyword>
<feature type="transmembrane region" description="Helical" evidence="1">
    <location>
        <begin position="15"/>
        <end position="41"/>
    </location>
</feature>
<gene>
    <name evidence="2" type="ORF">BC739_001224</name>
</gene>
<protein>
    <submittedName>
        <fullName evidence="2">Membrane protein YedE/YeeE</fullName>
    </submittedName>
</protein>
<reference evidence="2 3" key="1">
    <citation type="submission" date="2020-08" db="EMBL/GenBank/DDBJ databases">
        <title>Genomic Encyclopedia of Archaeal and Bacterial Type Strains, Phase II (KMG-II): from individual species to whole genera.</title>
        <authorList>
            <person name="Goeker M."/>
        </authorList>
    </citation>
    <scope>NUCLEOTIDE SEQUENCE [LARGE SCALE GENOMIC DNA]</scope>
    <source>
        <strain evidence="2 3">DSM 43850</strain>
    </source>
</reference>
<dbReference type="Proteomes" id="UP000517916">
    <property type="component" value="Unassembled WGS sequence"/>
</dbReference>
<keyword evidence="1" id="KW-1133">Transmembrane helix</keyword>
<evidence type="ECO:0000313" key="3">
    <source>
        <dbReference type="Proteomes" id="UP000517916"/>
    </source>
</evidence>
<keyword evidence="1" id="KW-0812">Transmembrane</keyword>
<dbReference type="EMBL" id="JACJID010000001">
    <property type="protein sequence ID" value="MBA8924027.1"/>
    <property type="molecule type" value="Genomic_DNA"/>
</dbReference>
<organism evidence="2 3">
    <name type="scientific">Kutzneria viridogrisea</name>
    <dbReference type="NCBI Taxonomy" id="47990"/>
    <lineage>
        <taxon>Bacteria</taxon>
        <taxon>Bacillati</taxon>
        <taxon>Actinomycetota</taxon>
        <taxon>Actinomycetes</taxon>
        <taxon>Pseudonocardiales</taxon>
        <taxon>Pseudonocardiaceae</taxon>
        <taxon>Kutzneria</taxon>
    </lineage>
</organism>
<accession>A0ABR6BB14</accession>
<proteinExistence type="predicted"/>
<sequence>MPDVLSRLGRGADLVLRYALGVLGGLGLAVAGVLLSLAASADYGPSVGVVVLWGWLIVCVAVLVTYAVRDLKKGGTGA</sequence>
<comment type="caution">
    <text evidence="2">The sequence shown here is derived from an EMBL/GenBank/DDBJ whole genome shotgun (WGS) entry which is preliminary data.</text>
</comment>
<evidence type="ECO:0000256" key="1">
    <source>
        <dbReference type="SAM" id="Phobius"/>
    </source>
</evidence>
<feature type="transmembrane region" description="Helical" evidence="1">
    <location>
        <begin position="47"/>
        <end position="68"/>
    </location>
</feature>
<dbReference type="RefSeq" id="WP_182836537.1">
    <property type="nucleotide sequence ID" value="NZ_BAAABQ010000065.1"/>
</dbReference>